<dbReference type="AlphaFoldDB" id="A0A238FLJ9"/>
<accession>A0A238FLJ9</accession>
<dbReference type="GO" id="GO:0000822">
    <property type="term" value="F:inositol hexakisphosphate binding"/>
    <property type="evidence" value="ECO:0007669"/>
    <property type="project" value="TreeGrafter"/>
</dbReference>
<evidence type="ECO:0000256" key="4">
    <source>
        <dbReference type="ARBA" id="ARBA00022989"/>
    </source>
</evidence>
<organism evidence="9 10">
    <name type="scientific">Microbotryum intermedium</name>
    <dbReference type="NCBI Taxonomy" id="269621"/>
    <lineage>
        <taxon>Eukaryota</taxon>
        <taxon>Fungi</taxon>
        <taxon>Dikarya</taxon>
        <taxon>Basidiomycota</taxon>
        <taxon>Pucciniomycotina</taxon>
        <taxon>Microbotryomycetes</taxon>
        <taxon>Microbotryales</taxon>
        <taxon>Microbotryaceae</taxon>
        <taxon>Microbotryum</taxon>
    </lineage>
</organism>
<feature type="compositionally biased region" description="Basic and acidic residues" evidence="6">
    <location>
        <begin position="53"/>
        <end position="72"/>
    </location>
</feature>
<keyword evidence="4" id="KW-1133">Transmembrane helix</keyword>
<dbReference type="GO" id="GO:0016036">
    <property type="term" value="P:cellular response to phosphate starvation"/>
    <property type="evidence" value="ECO:0007669"/>
    <property type="project" value="TreeGrafter"/>
</dbReference>
<dbReference type="OrthoDB" id="9970435at2759"/>
<proteinExistence type="inferred from homology"/>
<dbReference type="PROSITE" id="PS51382">
    <property type="entry name" value="SPX"/>
    <property type="match status" value="1"/>
</dbReference>
<feature type="region of interest" description="Disordered" evidence="6">
    <location>
        <begin position="282"/>
        <end position="315"/>
    </location>
</feature>
<evidence type="ECO:0000313" key="9">
    <source>
        <dbReference type="EMBL" id="SCV74035.1"/>
    </source>
</evidence>
<feature type="region of interest" description="Disordered" evidence="6">
    <location>
        <begin position="42"/>
        <end position="170"/>
    </location>
</feature>
<name>A0A238FLJ9_9BASI</name>
<comment type="subcellular location">
    <subcellularLocation>
        <location evidence="1">Membrane</location>
        <topology evidence="1">Multi-pass membrane protein</topology>
    </subcellularLocation>
</comment>
<evidence type="ECO:0000256" key="5">
    <source>
        <dbReference type="ARBA" id="ARBA00023136"/>
    </source>
</evidence>
<keyword evidence="3" id="KW-0812">Transmembrane</keyword>
<dbReference type="InterPro" id="IPR004331">
    <property type="entry name" value="SPX_dom"/>
</dbReference>
<dbReference type="Proteomes" id="UP000198372">
    <property type="component" value="Unassembled WGS sequence"/>
</dbReference>
<evidence type="ECO:0000313" key="10">
    <source>
        <dbReference type="Proteomes" id="UP000198372"/>
    </source>
</evidence>
<keyword evidence="5" id="KW-0472">Membrane</keyword>
<evidence type="ECO:0000256" key="3">
    <source>
        <dbReference type="ARBA" id="ARBA00022692"/>
    </source>
</evidence>
<reference evidence="10" key="1">
    <citation type="submission" date="2016-09" db="EMBL/GenBank/DDBJ databases">
        <authorList>
            <person name="Jeantristanb JTB J.-T."/>
            <person name="Ricardo R."/>
        </authorList>
    </citation>
    <scope>NUCLEOTIDE SEQUENCE [LARGE SCALE GENOMIC DNA]</scope>
</reference>
<feature type="compositionally biased region" description="Basic residues" evidence="6">
    <location>
        <begin position="154"/>
        <end position="164"/>
    </location>
</feature>
<feature type="compositionally biased region" description="Polar residues" evidence="6">
    <location>
        <begin position="73"/>
        <end position="95"/>
    </location>
</feature>
<gene>
    <name evidence="9" type="ORF">BQ2448_6467</name>
</gene>
<evidence type="ECO:0000259" key="8">
    <source>
        <dbReference type="PROSITE" id="PS51382"/>
    </source>
</evidence>
<evidence type="ECO:0000256" key="2">
    <source>
        <dbReference type="ARBA" id="ARBA00009665"/>
    </source>
</evidence>
<feature type="compositionally biased region" description="Low complexity" evidence="6">
    <location>
        <begin position="847"/>
        <end position="862"/>
    </location>
</feature>
<sequence length="939" mass="106860">MKFGRYLREHVIDEWRRAYVNYRQLKKQIVKAGDETNAVDEAAEADGASSDVDLERGPIRPAREQNEQHANDDTNSSIDTRNPNETNGPETTSPVASGFEASSIMGQNTSSPFVERSFPPAASSASSPNRPVRLPSIYSSAEKEPRPEPSPRRLLGRLPRRKSSFKLTKSGDFNPKMFRPGFSNSMSLQRLLELAPPTSKRFFGLMDDELERVSSFYANREAEAVARFEELSGQWKELQSHRKEYQELRAREAPLFPIINHVPPMMPGSSLIRRGLAAGGASHSWNDQHRSTDGESPLPGDSPRPHFLHNRPEQYRDARSKLKLATFEYYRSLGMLKSYRFSGLHCTGFAKAQKKFEKATRIPCKPWSYKLEQANFVASTKLDDLIRDTEDAFTSIFERGDRKKALERLRNTGQSERHHFTAWRAGVYIGIAIPLLVEGIVKSCSASTRAQIPYWEALLQLFGAMFLPILFSVLFFLNLSVWVKARINYILIFELDVRTRLDVHQFIEIPALLLGLLCLFFWAAFTNFAPDRLPPSAYPLAFFVLLMVLLLMPLPILYPSARWWMIRTFCRVLTAGLIAVQFSDFFLGDELNSLYYSITNLYALMVYHSWPSDTYAICSLNKTWASPFALSLRRYIDSDGLFIHMLNGGKYTASILQFWFYYSWRIDGSSSIARKAIWILFAVTNSCYTATWDIVMDWSLLQKNSKNFLLRNELGFKDQKWAYYVAIVVNVILRFSWVIYLTCRGPSLALKGFLVALLEACRRIVWNTFRVESEHCGNVDGYRVTRNVPLPYTPAIMRPRDDQDDQDDLATPRTRKQVVFDFLHGLHRSIVDDFSPLANISLLRMSSRSKSGSNKNGKGFSSSRKRKGSAGTAAESSSEDGDGAHSNDEDEDDDEDGRDGDSARENGADGYDLGSDRMVQEETQQADFMMDLPEGQRLR</sequence>
<feature type="compositionally biased region" description="Basic and acidic residues" evidence="6">
    <location>
        <begin position="141"/>
        <end position="151"/>
    </location>
</feature>
<evidence type="ECO:0000256" key="6">
    <source>
        <dbReference type="SAM" id="MobiDB-lite"/>
    </source>
</evidence>
<dbReference type="Pfam" id="PF03105">
    <property type="entry name" value="SPX"/>
    <property type="match status" value="1"/>
</dbReference>
<feature type="domain" description="SPX" evidence="8">
    <location>
        <begin position="1"/>
        <end position="370"/>
    </location>
</feature>
<feature type="domain" description="EXS" evidence="7">
    <location>
        <begin position="607"/>
        <end position="802"/>
    </location>
</feature>
<dbReference type="STRING" id="269621.A0A238FLJ9"/>
<feature type="region of interest" description="Disordered" evidence="6">
    <location>
        <begin position="847"/>
        <end position="939"/>
    </location>
</feature>
<dbReference type="PANTHER" id="PTHR10783:SF103">
    <property type="entry name" value="SOLUTE CARRIER FAMILY 53 MEMBER 1"/>
    <property type="match status" value="1"/>
</dbReference>
<dbReference type="GO" id="GO:0006817">
    <property type="term" value="P:phosphate ion transport"/>
    <property type="evidence" value="ECO:0007669"/>
    <property type="project" value="TreeGrafter"/>
</dbReference>
<dbReference type="PROSITE" id="PS51380">
    <property type="entry name" value="EXS"/>
    <property type="match status" value="1"/>
</dbReference>
<comment type="similarity">
    <text evidence="2">Belongs to the SYG1 (TC 2.A.94) family.</text>
</comment>
<dbReference type="InterPro" id="IPR004342">
    <property type="entry name" value="EXS_C"/>
</dbReference>
<protein>
    <submittedName>
        <fullName evidence="9">BQ2448_6467 protein</fullName>
    </submittedName>
</protein>
<dbReference type="EMBL" id="FMSP01000020">
    <property type="protein sequence ID" value="SCV74035.1"/>
    <property type="molecule type" value="Genomic_DNA"/>
</dbReference>
<dbReference type="PANTHER" id="PTHR10783">
    <property type="entry name" value="XENOTROPIC AND POLYTROPIC RETROVIRUS RECEPTOR 1-RELATED"/>
    <property type="match status" value="1"/>
</dbReference>
<feature type="compositionally biased region" description="Acidic residues" evidence="6">
    <location>
        <begin position="888"/>
        <end position="898"/>
    </location>
</feature>
<evidence type="ECO:0000256" key="1">
    <source>
        <dbReference type="ARBA" id="ARBA00004141"/>
    </source>
</evidence>
<dbReference type="CDD" id="cd14475">
    <property type="entry name" value="SPX_SYG1_like"/>
    <property type="match status" value="1"/>
</dbReference>
<feature type="compositionally biased region" description="Low complexity" evidence="6">
    <location>
        <begin position="119"/>
        <end position="128"/>
    </location>
</feature>
<keyword evidence="10" id="KW-1185">Reference proteome</keyword>
<dbReference type="Pfam" id="PF03124">
    <property type="entry name" value="EXS"/>
    <property type="match status" value="1"/>
</dbReference>
<dbReference type="GO" id="GO:0005794">
    <property type="term" value="C:Golgi apparatus"/>
    <property type="evidence" value="ECO:0007669"/>
    <property type="project" value="TreeGrafter"/>
</dbReference>
<evidence type="ECO:0000259" key="7">
    <source>
        <dbReference type="PROSITE" id="PS51380"/>
    </source>
</evidence>
<dbReference type="GO" id="GO:0005886">
    <property type="term" value="C:plasma membrane"/>
    <property type="evidence" value="ECO:0007669"/>
    <property type="project" value="TreeGrafter"/>
</dbReference>